<keyword evidence="5" id="KW-0489">Methyltransferase</keyword>
<dbReference type="InterPro" id="IPR011011">
    <property type="entry name" value="Znf_FYVE_PHD"/>
</dbReference>
<dbReference type="CDD" id="cd15564">
    <property type="entry name" value="PHD1_NSD"/>
    <property type="match status" value="1"/>
</dbReference>
<evidence type="ECO:0000259" key="16">
    <source>
        <dbReference type="PROSITE" id="PS50016"/>
    </source>
</evidence>
<dbReference type="GO" id="GO:0032259">
    <property type="term" value="P:methylation"/>
    <property type="evidence" value="ECO:0007669"/>
    <property type="project" value="UniProtKB-KW"/>
</dbReference>
<dbReference type="SUPFAM" id="SSF57903">
    <property type="entry name" value="FYVE/PHD zinc finger"/>
    <property type="match status" value="2"/>
</dbReference>
<feature type="region of interest" description="Disordered" evidence="15">
    <location>
        <begin position="86"/>
        <end position="115"/>
    </location>
</feature>
<keyword evidence="6" id="KW-0808">Transferase</keyword>
<evidence type="ECO:0000256" key="3">
    <source>
        <dbReference type="ARBA" id="ARBA00022454"/>
    </source>
</evidence>
<dbReference type="PROSITE" id="PS50016">
    <property type="entry name" value="ZF_PHD_2"/>
    <property type="match status" value="2"/>
</dbReference>
<dbReference type="InterPro" id="IPR000313">
    <property type="entry name" value="PWWP_dom"/>
</dbReference>
<dbReference type="PANTHER" id="PTHR22884">
    <property type="entry name" value="SET DOMAIN PROTEINS"/>
    <property type="match status" value="1"/>
</dbReference>
<comment type="subcellular location">
    <subcellularLocation>
        <location evidence="2">Chromosome</location>
    </subcellularLocation>
    <subcellularLocation>
        <location evidence="1">Nucleus</location>
    </subcellularLocation>
</comment>
<dbReference type="Proteomes" id="UP000762676">
    <property type="component" value="Unassembled WGS sequence"/>
</dbReference>
<dbReference type="SMART" id="SM00293">
    <property type="entry name" value="PWWP"/>
    <property type="match status" value="2"/>
</dbReference>
<dbReference type="Pfam" id="PF00855">
    <property type="entry name" value="PWWP"/>
    <property type="match status" value="2"/>
</dbReference>
<proteinExistence type="predicted"/>
<evidence type="ECO:0000259" key="18">
    <source>
        <dbReference type="PROSITE" id="PS51215"/>
    </source>
</evidence>
<keyword evidence="10 14" id="KW-0863">Zinc-finger</keyword>
<dbReference type="InterPro" id="IPR055198">
    <property type="entry name" value="NSD_PHD"/>
</dbReference>
<evidence type="ECO:0000313" key="19">
    <source>
        <dbReference type="EMBL" id="GFR98820.1"/>
    </source>
</evidence>
<dbReference type="GO" id="GO:0005694">
    <property type="term" value="C:chromosome"/>
    <property type="evidence" value="ECO:0007669"/>
    <property type="project" value="UniProtKB-SubCell"/>
</dbReference>
<dbReference type="CDD" id="cd05838">
    <property type="entry name" value="PWWP_NSD_rpt2"/>
    <property type="match status" value="1"/>
</dbReference>
<feature type="compositionally biased region" description="Polar residues" evidence="15">
    <location>
        <begin position="572"/>
        <end position="581"/>
    </location>
</feature>
<evidence type="ECO:0000256" key="1">
    <source>
        <dbReference type="ARBA" id="ARBA00004123"/>
    </source>
</evidence>
<evidence type="ECO:0000256" key="11">
    <source>
        <dbReference type="ARBA" id="ARBA00022833"/>
    </source>
</evidence>
<keyword evidence="12" id="KW-0156">Chromatin regulator</keyword>
<keyword evidence="20" id="KW-1185">Reference proteome</keyword>
<evidence type="ECO:0000256" key="8">
    <source>
        <dbReference type="ARBA" id="ARBA00022723"/>
    </source>
</evidence>
<dbReference type="GO" id="GO:0005634">
    <property type="term" value="C:nucleus"/>
    <property type="evidence" value="ECO:0007669"/>
    <property type="project" value="UniProtKB-SubCell"/>
</dbReference>
<evidence type="ECO:0000256" key="14">
    <source>
        <dbReference type="PROSITE-ProRule" id="PRU00146"/>
    </source>
</evidence>
<keyword evidence="9" id="KW-0677">Repeat</keyword>
<organism evidence="19 20">
    <name type="scientific">Elysia marginata</name>
    <dbReference type="NCBI Taxonomy" id="1093978"/>
    <lineage>
        <taxon>Eukaryota</taxon>
        <taxon>Metazoa</taxon>
        <taxon>Spiralia</taxon>
        <taxon>Lophotrochozoa</taxon>
        <taxon>Mollusca</taxon>
        <taxon>Gastropoda</taxon>
        <taxon>Heterobranchia</taxon>
        <taxon>Euthyneura</taxon>
        <taxon>Panpulmonata</taxon>
        <taxon>Sacoglossa</taxon>
        <taxon>Placobranchoidea</taxon>
        <taxon>Plakobranchidae</taxon>
        <taxon>Elysia</taxon>
    </lineage>
</organism>
<dbReference type="Pfam" id="PF22908">
    <property type="entry name" value="PHD_NSD"/>
    <property type="match status" value="1"/>
</dbReference>
<name>A0AAV4HQH0_9GAST</name>
<feature type="region of interest" description="Disordered" evidence="15">
    <location>
        <begin position="570"/>
        <end position="600"/>
    </location>
</feature>
<keyword evidence="7" id="KW-0949">S-adenosyl-L-methionine</keyword>
<dbReference type="PROSITE" id="PS51215">
    <property type="entry name" value="AWS"/>
    <property type="match status" value="1"/>
</dbReference>
<feature type="compositionally biased region" description="Polar residues" evidence="15">
    <location>
        <begin position="99"/>
        <end position="108"/>
    </location>
</feature>
<dbReference type="Pfam" id="PF00856">
    <property type="entry name" value="SET"/>
    <property type="match status" value="1"/>
</dbReference>
<keyword evidence="8" id="KW-0479">Metal-binding</keyword>
<dbReference type="InterPro" id="IPR019787">
    <property type="entry name" value="Znf_PHD-finger"/>
</dbReference>
<feature type="domain" description="PHD-type" evidence="16">
    <location>
        <begin position="753"/>
        <end position="799"/>
    </location>
</feature>
<gene>
    <name evidence="19" type="ORF">ElyMa_002778400</name>
</gene>
<evidence type="ECO:0000256" key="10">
    <source>
        <dbReference type="ARBA" id="ARBA00022771"/>
    </source>
</evidence>
<keyword evidence="3" id="KW-0158">Chromosome</keyword>
<evidence type="ECO:0000256" key="4">
    <source>
        <dbReference type="ARBA" id="ARBA00022553"/>
    </source>
</evidence>
<dbReference type="InterPro" id="IPR059153">
    <property type="entry name" value="NSD_PHD-1st"/>
</dbReference>
<feature type="domain" description="PHD-type" evidence="16">
    <location>
        <begin position="917"/>
        <end position="962"/>
    </location>
</feature>
<dbReference type="InterPro" id="IPR001965">
    <property type="entry name" value="Znf_PHD"/>
</dbReference>
<feature type="compositionally biased region" description="Low complexity" evidence="15">
    <location>
        <begin position="448"/>
        <end position="457"/>
    </location>
</feature>
<feature type="domain" description="PWWP" evidence="17">
    <location>
        <begin position="266"/>
        <end position="330"/>
    </location>
</feature>
<dbReference type="Gene3D" id="2.170.270.10">
    <property type="entry name" value="SET domain"/>
    <property type="match status" value="1"/>
</dbReference>
<feature type="domain" description="PWWP" evidence="17">
    <location>
        <begin position="967"/>
        <end position="1029"/>
    </location>
</feature>
<dbReference type="PROSITE" id="PS01359">
    <property type="entry name" value="ZF_PHD_1"/>
    <property type="match status" value="2"/>
</dbReference>
<dbReference type="Pfam" id="PF23011">
    <property type="entry name" value="PHD-1st_NSD"/>
    <property type="match status" value="1"/>
</dbReference>
<dbReference type="InterPro" id="IPR055197">
    <property type="entry name" value="PHDvar_NSD"/>
</dbReference>
<dbReference type="InterPro" id="IPR013083">
    <property type="entry name" value="Znf_RING/FYVE/PHD"/>
</dbReference>
<dbReference type="InterPro" id="IPR001214">
    <property type="entry name" value="SET_dom"/>
</dbReference>
<feature type="domain" description="AWS" evidence="18">
    <location>
        <begin position="1101"/>
        <end position="1149"/>
    </location>
</feature>
<dbReference type="InterPro" id="IPR019786">
    <property type="entry name" value="Zinc_finger_PHD-type_CS"/>
</dbReference>
<dbReference type="Pfam" id="PF23004">
    <property type="entry name" value="PHDvar_NSD"/>
    <property type="match status" value="1"/>
</dbReference>
<dbReference type="Gene3D" id="2.30.30.140">
    <property type="match status" value="2"/>
</dbReference>
<evidence type="ECO:0000256" key="5">
    <source>
        <dbReference type="ARBA" id="ARBA00022603"/>
    </source>
</evidence>
<evidence type="ECO:0000256" key="13">
    <source>
        <dbReference type="ARBA" id="ARBA00023242"/>
    </source>
</evidence>
<dbReference type="AlphaFoldDB" id="A0AAV4HQH0"/>
<dbReference type="InterPro" id="IPR050777">
    <property type="entry name" value="SET2_Histone-Lys_MeTrsfase"/>
</dbReference>
<dbReference type="SMART" id="SM00570">
    <property type="entry name" value="AWS"/>
    <property type="match status" value="1"/>
</dbReference>
<evidence type="ECO:0000256" key="7">
    <source>
        <dbReference type="ARBA" id="ARBA00022691"/>
    </source>
</evidence>
<keyword evidence="11" id="KW-0862">Zinc</keyword>
<protein>
    <submittedName>
        <fullName evidence="19">Histone-lysine N-methyltransferase</fullName>
    </submittedName>
</protein>
<dbReference type="PROSITE" id="PS50812">
    <property type="entry name" value="PWWP"/>
    <property type="match status" value="2"/>
</dbReference>
<dbReference type="SUPFAM" id="SSF82199">
    <property type="entry name" value="SET domain"/>
    <property type="match status" value="1"/>
</dbReference>
<keyword evidence="4" id="KW-0597">Phosphoprotein</keyword>
<evidence type="ECO:0000256" key="9">
    <source>
        <dbReference type="ARBA" id="ARBA00022737"/>
    </source>
</evidence>
<sequence length="1243" mass="139703">MDSEKKMPESVPAPVVHSLPHLPTMGRSMRTVQSKSSAKMRPNCGGQEETVLHIEGTSKVLTISNEGISQLTEIKTKETEECFAPIETSVSDKDPSSIEMASTPNESSNLKRKSNCRSGKDAFVSQETDVLAAECNGEENADKKGTLFSKASYFQKRKKAERGNKPVCSKKQCSDANESKSKYSENSLHTEVRSDNNFLSTEALQKSSEVLVKNKSSDKEINGSAPNLPRQVLIFPGEVPSQEQIEKMKAGCTEASLLQHPVALVEGDMKWGKVTGHPYWPCMISKCPFSKLFTRVKGDTRSVRLYHVQFFGDECERGWIAEPSLIEFKGKSDFNQKAMESLQKPLKKGQTSYNPFNVKENRQDAWDAAVDEAEHAAQLSLEDRKLQYAFNYCFVDKTKKGKKYSEKVIDTSDKTSPGKVRGRKRKISENGTDSVEPNSKRQKPMLTSPNPSSPSKKSVYMPFQAYFSNHSAEASKQHPDWDSETLRIFLRKQWKAERGILDSPIAIKNSQNGLNLSPKSSYGPGPLRKGLPFQLYFTLHSSVARDEHPDWDSETLRIFLRKQWKLGRMIESPSNPSSGKSLQPLIDSTPKKESTESLGNTVAAKPPLDIFIKSTQDPVLTEEKKSITELGLPASNKGLDKEKVSRKVHQGTETATIVQAQAKKEDFSPLPKRKRTPRVSGKDQPISVPSPLNNGLTDDVAEREMAAWKAKAILARKSSQDSDSSSESKGRKEDEQYELEIFKLMSTCKIEKDKVCGICEKGGQLIECTGSCGQHFHPACVHLADKPEQTFMCAECVSGIHTCFSCKQADSSTVKCSISVCGKYYHEACVKKHRLTRFDAKGFVCPMHACATCAVDDIKNPKAFKGRYYRCIRCPVSYHVGDHCIPAGSVIVAGSYIICADHFRPNKTLSCHSRLNITWCFTCSRGGTLICCEGCPAAYHAECVKMDKEPDEAWYCEECEAGRRPLYGTIVWIKVGNYRWWPGEICHPRNVPKNIQEKSHKIGEFPVRFFGSHDYYWIHRGRVFLFQEGDKASRDSSAKGLFKTYVKGVQEATEAFKMWTAFKDKKDVQEQERKDKKPPAFKFIKGNIPIGNVHIAKADLSEIPICECKPGQEDACKSDCLNRMMLYECHPATCPVGDKCNNQRFQRRLYVDVEPCKCENRGWGLRCNEDIKKGQFVIEYVGDLIDEEECKRRIEQAHDDNITNFYMLTLDKNRANGKLGCWLMKNEIREIGGKHGYALVCSD</sequence>
<evidence type="ECO:0000259" key="17">
    <source>
        <dbReference type="PROSITE" id="PS50812"/>
    </source>
</evidence>
<dbReference type="EMBL" id="BMAT01005722">
    <property type="protein sequence ID" value="GFR98820.1"/>
    <property type="molecule type" value="Genomic_DNA"/>
</dbReference>
<dbReference type="FunFam" id="2.30.30.140:FF:000099">
    <property type="entry name" value="Histone-lysine N-methyltransferase"/>
    <property type="match status" value="1"/>
</dbReference>
<evidence type="ECO:0000256" key="6">
    <source>
        <dbReference type="ARBA" id="ARBA00022679"/>
    </source>
</evidence>
<accession>A0AAV4HQH0</accession>
<comment type="caution">
    <text evidence="19">The sequence shown here is derived from an EMBL/GenBank/DDBJ whole genome shotgun (WGS) entry which is preliminary data.</text>
</comment>
<dbReference type="SMART" id="SM00249">
    <property type="entry name" value="PHD"/>
    <property type="match status" value="3"/>
</dbReference>
<dbReference type="Gene3D" id="3.30.40.10">
    <property type="entry name" value="Zinc/RING finger domain, C3HC4 (zinc finger)"/>
    <property type="match status" value="3"/>
</dbReference>
<feature type="region of interest" description="Disordered" evidence="15">
    <location>
        <begin position="631"/>
        <end position="696"/>
    </location>
</feature>
<dbReference type="Pfam" id="PF17907">
    <property type="entry name" value="AWS"/>
    <property type="match status" value="1"/>
</dbReference>
<dbReference type="InterPro" id="IPR006560">
    <property type="entry name" value="AWS_dom"/>
</dbReference>
<dbReference type="GO" id="GO:0042054">
    <property type="term" value="F:histone methyltransferase activity"/>
    <property type="evidence" value="ECO:0007669"/>
    <property type="project" value="InterPro"/>
</dbReference>
<reference evidence="19 20" key="1">
    <citation type="journal article" date="2021" name="Elife">
        <title>Chloroplast acquisition without the gene transfer in kleptoplastic sea slugs, Plakobranchus ocellatus.</title>
        <authorList>
            <person name="Maeda T."/>
            <person name="Takahashi S."/>
            <person name="Yoshida T."/>
            <person name="Shimamura S."/>
            <person name="Takaki Y."/>
            <person name="Nagai Y."/>
            <person name="Toyoda A."/>
            <person name="Suzuki Y."/>
            <person name="Arimoto A."/>
            <person name="Ishii H."/>
            <person name="Satoh N."/>
            <person name="Nishiyama T."/>
            <person name="Hasebe M."/>
            <person name="Maruyama T."/>
            <person name="Minagawa J."/>
            <person name="Obokata J."/>
            <person name="Shigenobu S."/>
        </authorList>
    </citation>
    <scope>NUCLEOTIDE SEQUENCE [LARGE SCALE GENOMIC DNA]</scope>
</reference>
<evidence type="ECO:0000256" key="15">
    <source>
        <dbReference type="SAM" id="MobiDB-lite"/>
    </source>
</evidence>
<dbReference type="Pfam" id="PF00628">
    <property type="entry name" value="PHD"/>
    <property type="match status" value="1"/>
</dbReference>
<feature type="region of interest" description="Disordered" evidence="15">
    <location>
        <begin position="408"/>
        <end position="457"/>
    </location>
</feature>
<dbReference type="GO" id="GO:0008270">
    <property type="term" value="F:zinc ion binding"/>
    <property type="evidence" value="ECO:0007669"/>
    <property type="project" value="UniProtKB-KW"/>
</dbReference>
<dbReference type="FunFam" id="3.30.40.10:FF:000205">
    <property type="entry name" value="Histone-lysine N-methyltransferase"/>
    <property type="match status" value="1"/>
</dbReference>
<dbReference type="CDD" id="cd15567">
    <property type="entry name" value="PHD4_NSD"/>
    <property type="match status" value="1"/>
</dbReference>
<keyword evidence="13" id="KW-0539">Nucleus</keyword>
<evidence type="ECO:0000256" key="12">
    <source>
        <dbReference type="ARBA" id="ARBA00022853"/>
    </source>
</evidence>
<evidence type="ECO:0000313" key="20">
    <source>
        <dbReference type="Proteomes" id="UP000762676"/>
    </source>
</evidence>
<evidence type="ECO:0000256" key="2">
    <source>
        <dbReference type="ARBA" id="ARBA00004286"/>
    </source>
</evidence>
<dbReference type="CDD" id="cd20144">
    <property type="entry name" value="PWWP_NSD_rpt1"/>
    <property type="match status" value="1"/>
</dbReference>
<dbReference type="InterPro" id="IPR046341">
    <property type="entry name" value="SET_dom_sf"/>
</dbReference>
<feature type="region of interest" description="Disordered" evidence="15">
    <location>
        <begin position="1"/>
        <end position="48"/>
    </location>
</feature>
<dbReference type="SUPFAM" id="SSF63748">
    <property type="entry name" value="Tudor/PWWP/MBT"/>
    <property type="match status" value="2"/>
</dbReference>